<accession>A0A9Q9AX59</accession>
<keyword evidence="4" id="KW-1185">Reference proteome</keyword>
<keyword evidence="3" id="KW-0012">Acyltransferase</keyword>
<protein>
    <submittedName>
        <fullName evidence="3">Acyltransferase 3 domain-containing protein</fullName>
    </submittedName>
</protein>
<dbReference type="InterPro" id="IPR050879">
    <property type="entry name" value="Acyltransferase_3"/>
</dbReference>
<feature type="transmembrane region" description="Helical" evidence="1">
    <location>
        <begin position="390"/>
        <end position="409"/>
    </location>
</feature>
<evidence type="ECO:0000256" key="1">
    <source>
        <dbReference type="SAM" id="Phobius"/>
    </source>
</evidence>
<keyword evidence="1" id="KW-0472">Membrane</keyword>
<keyword evidence="1" id="KW-0812">Transmembrane</keyword>
<feature type="transmembrane region" description="Helical" evidence="1">
    <location>
        <begin position="448"/>
        <end position="469"/>
    </location>
</feature>
<keyword evidence="3" id="KW-0808">Transferase</keyword>
<sequence length="496" mass="56725">MASSRDPDVEMDSWEDKTLPSTLDDIAAEEDPLAPSNSLNVTHQSEKPVDKKKNTAYLDGLRGLAALLVYIYHHVSWYFGPTDDIINGWGANGNHYFFQLPFIRLILTGGNAGVVIFFVLSGYVLSISPLRNLRDGHLRQTYRALVSSVIRRPIRLYLPVIGVSLFFVIGLHLPFGLAPKLAWPEPKETLWMELKQWVYELAIALQPSTKPDVLAHWFVYDPPVYTIPVELVGSMLIFSVLAISGDVTMRMRVIVYSVMYIVFLFVYQWAMACFMAGILLAINDLKEPSNGPSTFSRFQLSARGKKIMQHVALFTGWYLLCQTAGMRDTQVSSDTPGWWLLTKLIPPIYYDDPDKEYWRWWHTHGAFLVVYGVLRISWIQRFFSSRPLKYLGRISFSMYLVHGPLMWTLGDRVYRFFGHITMPEMTTMWDEKLPIPEFGLHAFTTRFLVAQAFILPMTFAFGHLGTILFDDPSVKLGKFVVGRLGLDGKKRQHVSM</sequence>
<dbReference type="Proteomes" id="UP001056384">
    <property type="component" value="Chromosome 9"/>
</dbReference>
<dbReference type="AlphaFoldDB" id="A0A9Q9AX59"/>
<evidence type="ECO:0000259" key="2">
    <source>
        <dbReference type="Pfam" id="PF01757"/>
    </source>
</evidence>
<dbReference type="GO" id="GO:0016747">
    <property type="term" value="F:acyltransferase activity, transferring groups other than amino-acyl groups"/>
    <property type="evidence" value="ECO:0007669"/>
    <property type="project" value="InterPro"/>
</dbReference>
<dbReference type="Pfam" id="PF01757">
    <property type="entry name" value="Acyl_transf_3"/>
    <property type="match status" value="1"/>
</dbReference>
<organism evidence="3 4">
    <name type="scientific">Septoria linicola</name>
    <dbReference type="NCBI Taxonomy" id="215465"/>
    <lineage>
        <taxon>Eukaryota</taxon>
        <taxon>Fungi</taxon>
        <taxon>Dikarya</taxon>
        <taxon>Ascomycota</taxon>
        <taxon>Pezizomycotina</taxon>
        <taxon>Dothideomycetes</taxon>
        <taxon>Dothideomycetidae</taxon>
        <taxon>Mycosphaerellales</taxon>
        <taxon>Mycosphaerellaceae</taxon>
        <taxon>Septoria</taxon>
    </lineage>
</organism>
<reference evidence="3" key="1">
    <citation type="submission" date="2022-06" db="EMBL/GenBank/DDBJ databases">
        <title>Complete genome sequences of two strains of the flax pathogen Septoria linicola.</title>
        <authorList>
            <person name="Lapalu N."/>
            <person name="Simon A."/>
            <person name="Demenou B."/>
            <person name="Paumier D."/>
            <person name="Guillot M.-P."/>
            <person name="Gout L."/>
            <person name="Valade R."/>
        </authorList>
    </citation>
    <scope>NUCLEOTIDE SEQUENCE</scope>
    <source>
        <strain evidence="3">SE15195</strain>
    </source>
</reference>
<feature type="transmembrane region" description="Helical" evidence="1">
    <location>
        <begin position="255"/>
        <end position="282"/>
    </location>
</feature>
<feature type="transmembrane region" description="Helical" evidence="1">
    <location>
        <begin position="224"/>
        <end position="243"/>
    </location>
</feature>
<proteinExistence type="predicted"/>
<feature type="transmembrane region" description="Helical" evidence="1">
    <location>
        <begin position="156"/>
        <end position="175"/>
    </location>
</feature>
<gene>
    <name evidence="3" type="ORF">Slin15195_G103830</name>
</gene>
<feature type="transmembrane region" description="Helical" evidence="1">
    <location>
        <begin position="360"/>
        <end position="378"/>
    </location>
</feature>
<feature type="transmembrane region" description="Helical" evidence="1">
    <location>
        <begin position="100"/>
        <end position="125"/>
    </location>
</feature>
<keyword evidence="1" id="KW-1133">Transmembrane helix</keyword>
<feature type="domain" description="Acyltransferase 3" evidence="2">
    <location>
        <begin position="56"/>
        <end position="416"/>
    </location>
</feature>
<dbReference type="PANTHER" id="PTHR23028:SF125">
    <property type="entry name" value="ACYLTRANSFERASE"/>
    <property type="match status" value="1"/>
</dbReference>
<feature type="transmembrane region" description="Helical" evidence="1">
    <location>
        <begin position="61"/>
        <end position="80"/>
    </location>
</feature>
<dbReference type="PANTHER" id="PTHR23028">
    <property type="entry name" value="ACETYLTRANSFERASE"/>
    <property type="match status" value="1"/>
</dbReference>
<evidence type="ECO:0000313" key="4">
    <source>
        <dbReference type="Proteomes" id="UP001056384"/>
    </source>
</evidence>
<name>A0A9Q9AX59_9PEZI</name>
<dbReference type="InterPro" id="IPR002656">
    <property type="entry name" value="Acyl_transf_3_dom"/>
</dbReference>
<evidence type="ECO:0000313" key="3">
    <source>
        <dbReference type="EMBL" id="USW57064.1"/>
    </source>
</evidence>
<dbReference type="EMBL" id="CP099426">
    <property type="protein sequence ID" value="USW57064.1"/>
    <property type="molecule type" value="Genomic_DNA"/>
</dbReference>